<protein>
    <submittedName>
        <fullName evidence="1">Uncharacterized protein</fullName>
    </submittedName>
</protein>
<proteinExistence type="predicted"/>
<evidence type="ECO:0000313" key="1">
    <source>
        <dbReference type="EMBL" id="MBX15479.1"/>
    </source>
</evidence>
<dbReference type="EMBL" id="GGEC01034995">
    <property type="protein sequence ID" value="MBX15479.1"/>
    <property type="molecule type" value="Transcribed_RNA"/>
</dbReference>
<accession>A0A2P2LBX3</accession>
<organism evidence="1">
    <name type="scientific">Rhizophora mucronata</name>
    <name type="common">Asiatic mangrove</name>
    <dbReference type="NCBI Taxonomy" id="61149"/>
    <lineage>
        <taxon>Eukaryota</taxon>
        <taxon>Viridiplantae</taxon>
        <taxon>Streptophyta</taxon>
        <taxon>Embryophyta</taxon>
        <taxon>Tracheophyta</taxon>
        <taxon>Spermatophyta</taxon>
        <taxon>Magnoliopsida</taxon>
        <taxon>eudicotyledons</taxon>
        <taxon>Gunneridae</taxon>
        <taxon>Pentapetalae</taxon>
        <taxon>rosids</taxon>
        <taxon>fabids</taxon>
        <taxon>Malpighiales</taxon>
        <taxon>Rhizophoraceae</taxon>
        <taxon>Rhizophora</taxon>
    </lineage>
</organism>
<name>A0A2P2LBX3_RHIMU</name>
<reference evidence="1" key="1">
    <citation type="submission" date="2018-02" db="EMBL/GenBank/DDBJ databases">
        <title>Rhizophora mucronata_Transcriptome.</title>
        <authorList>
            <person name="Meera S.P."/>
            <person name="Sreeshan A."/>
            <person name="Augustine A."/>
        </authorList>
    </citation>
    <scope>NUCLEOTIDE SEQUENCE</scope>
    <source>
        <tissue evidence="1">Leaf</tissue>
    </source>
</reference>
<sequence length="11" mass="1230">MLDPTHLVMSS</sequence>